<dbReference type="PANTHER" id="PTHR16516:SF4">
    <property type="entry name" value="C2H2-TYPE DOMAIN-CONTAINING PROTEIN"/>
    <property type="match status" value="1"/>
</dbReference>
<evidence type="ECO:0000256" key="1">
    <source>
        <dbReference type="ARBA" id="ARBA00004123"/>
    </source>
</evidence>
<feature type="region of interest" description="Disordered" evidence="4">
    <location>
        <begin position="1"/>
        <end position="67"/>
    </location>
</feature>
<dbReference type="Pfam" id="PF00096">
    <property type="entry name" value="zf-C2H2"/>
    <property type="match status" value="2"/>
</dbReference>
<gene>
    <name evidence="6" type="ORF">Cfor_09271</name>
</gene>
<dbReference type="GO" id="GO:0008270">
    <property type="term" value="F:zinc ion binding"/>
    <property type="evidence" value="ECO:0007669"/>
    <property type="project" value="UniProtKB-KW"/>
</dbReference>
<feature type="compositionally biased region" description="Low complexity" evidence="4">
    <location>
        <begin position="16"/>
        <end position="37"/>
    </location>
</feature>
<evidence type="ECO:0000259" key="5">
    <source>
        <dbReference type="PROSITE" id="PS50157"/>
    </source>
</evidence>
<feature type="region of interest" description="Disordered" evidence="4">
    <location>
        <begin position="599"/>
        <end position="627"/>
    </location>
</feature>
<reference evidence="7" key="1">
    <citation type="submission" date="2020-01" db="EMBL/GenBank/DDBJ databases">
        <title>Draft genome sequence of the Termite Coptotermes fromosanus.</title>
        <authorList>
            <person name="Itakura S."/>
            <person name="Yosikawa Y."/>
            <person name="Umezawa K."/>
        </authorList>
    </citation>
    <scope>NUCLEOTIDE SEQUENCE [LARGE SCALE GENOMIC DNA]</scope>
</reference>
<dbReference type="EMBL" id="BLKM01007732">
    <property type="protein sequence ID" value="GFG31415.1"/>
    <property type="molecule type" value="Genomic_DNA"/>
</dbReference>
<dbReference type="InParanoid" id="A0A6L2PLK2"/>
<dbReference type="AlphaFoldDB" id="A0A6L2PLK2"/>
<evidence type="ECO:0000256" key="4">
    <source>
        <dbReference type="SAM" id="MobiDB-lite"/>
    </source>
</evidence>
<comment type="subcellular location">
    <subcellularLocation>
        <location evidence="1">Nucleus</location>
    </subcellularLocation>
</comment>
<evidence type="ECO:0000256" key="3">
    <source>
        <dbReference type="PROSITE-ProRule" id="PRU00042"/>
    </source>
</evidence>
<keyword evidence="3" id="KW-0479">Metal-binding</keyword>
<organism evidence="6 7">
    <name type="scientific">Coptotermes formosanus</name>
    <name type="common">Formosan subterranean termite</name>
    <dbReference type="NCBI Taxonomy" id="36987"/>
    <lineage>
        <taxon>Eukaryota</taxon>
        <taxon>Metazoa</taxon>
        <taxon>Ecdysozoa</taxon>
        <taxon>Arthropoda</taxon>
        <taxon>Hexapoda</taxon>
        <taxon>Insecta</taxon>
        <taxon>Pterygota</taxon>
        <taxon>Neoptera</taxon>
        <taxon>Polyneoptera</taxon>
        <taxon>Dictyoptera</taxon>
        <taxon>Blattodea</taxon>
        <taxon>Blattoidea</taxon>
        <taxon>Termitoidae</taxon>
        <taxon>Rhinotermitidae</taxon>
        <taxon>Coptotermes</taxon>
    </lineage>
</organism>
<dbReference type="OrthoDB" id="5814089at2759"/>
<evidence type="ECO:0000313" key="7">
    <source>
        <dbReference type="Proteomes" id="UP000502823"/>
    </source>
</evidence>
<proteinExistence type="predicted"/>
<dbReference type="InterPro" id="IPR013087">
    <property type="entry name" value="Znf_C2H2_type"/>
</dbReference>
<feature type="domain" description="C2H2-type" evidence="5">
    <location>
        <begin position="539"/>
        <end position="567"/>
    </location>
</feature>
<dbReference type="InterPro" id="IPR052296">
    <property type="entry name" value="TR-Histone_Methyltrans"/>
</dbReference>
<dbReference type="PROSITE" id="PS50157">
    <property type="entry name" value="ZINC_FINGER_C2H2_2"/>
    <property type="match status" value="2"/>
</dbReference>
<dbReference type="Proteomes" id="UP000502823">
    <property type="component" value="Unassembled WGS sequence"/>
</dbReference>
<evidence type="ECO:0000256" key="2">
    <source>
        <dbReference type="ARBA" id="ARBA00023242"/>
    </source>
</evidence>
<feature type="domain" description="C2H2-type" evidence="5">
    <location>
        <begin position="581"/>
        <end position="608"/>
    </location>
</feature>
<feature type="region of interest" description="Disordered" evidence="4">
    <location>
        <begin position="299"/>
        <end position="375"/>
    </location>
</feature>
<dbReference type="PROSITE" id="PS00028">
    <property type="entry name" value="ZINC_FINGER_C2H2_1"/>
    <property type="match status" value="2"/>
</dbReference>
<dbReference type="SUPFAM" id="SSF57667">
    <property type="entry name" value="beta-beta-alpha zinc fingers"/>
    <property type="match status" value="1"/>
</dbReference>
<feature type="compositionally biased region" description="Low complexity" evidence="4">
    <location>
        <begin position="299"/>
        <end position="313"/>
    </location>
</feature>
<dbReference type="Gene3D" id="3.30.160.60">
    <property type="entry name" value="Classic Zinc Finger"/>
    <property type="match status" value="1"/>
</dbReference>
<keyword evidence="2" id="KW-0539">Nucleus</keyword>
<sequence length="647" mass="69992">MTMDVNIQQRVRVEPSTTLINSSSSTTNSASTRRSVSPDNNRSPAPPNTPSYSPNLPTTTTTIPPRNIKRSFDVAFLMAPDENLAKKQIQQEKQLRLVTTGCLTNRTSPVLTHNTSPRSPISPHNMLITSNNTLFGGITESSIPRTYAEHPLLGDIADSPLRSSRHIAGGGEVIPRQHNQRLMTSTQQSKVGLFEHSGLLVPKTIYNHEDLIESASKSQSSVSKNQDLTLINISTSRSGFHHEDILEKSGTEQTNSNKSQDVNSTCNTSTGVMVRSAFTKVTTSTKFDPSNLLNIPLPTSPSSVSSISEGLSPDHITYQESMSPPTLGAGPTTSPIPPHFMHSTSKQFQNPMPLLSSDQHLSPNSLPASSPSGGKTLTSYSSAAFLLQQESNNTKHIKASNGLCSSGVSVGTSNGNFRNDIDSYLMKASITANNHHHQLYSTNEKEILAGFPNTGTKLRPTSMLYHHPDSVAAYSTLAAAAYPFAANFSTTAAELLVTRAPPPSLLSAAANPAAAAAAAVVSASLLPPSFAALSLPAQNVCAKCNISFRMTSDLVYHMRSHHKGDHINNDMMRRRREQEKLKCPVCNESFRERHHLTRHMTAHQDKEGDMVDEAEDGQRNDTGVEVGGRRRMTNSSMMIAGHNAASK</sequence>
<keyword evidence="3" id="KW-0863">Zinc-finger</keyword>
<feature type="compositionally biased region" description="Polar residues" evidence="4">
    <location>
        <begin position="342"/>
        <end position="360"/>
    </location>
</feature>
<dbReference type="SMART" id="SM00355">
    <property type="entry name" value="ZnF_C2H2"/>
    <property type="match status" value="2"/>
</dbReference>
<dbReference type="PANTHER" id="PTHR16516">
    <property type="entry name" value="AGAP007109-PA"/>
    <property type="match status" value="1"/>
</dbReference>
<keyword evidence="7" id="KW-1185">Reference proteome</keyword>
<keyword evidence="3" id="KW-0862">Zinc</keyword>
<accession>A0A6L2PLK2</accession>
<comment type="caution">
    <text evidence="6">The sequence shown here is derived from an EMBL/GenBank/DDBJ whole genome shotgun (WGS) entry which is preliminary data.</text>
</comment>
<feature type="compositionally biased region" description="Low complexity" evidence="4">
    <location>
        <begin position="361"/>
        <end position="372"/>
    </location>
</feature>
<feature type="compositionally biased region" description="Low complexity" evidence="4">
    <location>
        <begin position="50"/>
        <end position="65"/>
    </location>
</feature>
<dbReference type="GO" id="GO:0005634">
    <property type="term" value="C:nucleus"/>
    <property type="evidence" value="ECO:0007669"/>
    <property type="project" value="UniProtKB-SubCell"/>
</dbReference>
<dbReference type="GO" id="GO:0006355">
    <property type="term" value="P:regulation of DNA-templated transcription"/>
    <property type="evidence" value="ECO:0007669"/>
    <property type="project" value="TreeGrafter"/>
</dbReference>
<name>A0A6L2PLK2_COPFO</name>
<evidence type="ECO:0000313" key="6">
    <source>
        <dbReference type="EMBL" id="GFG31415.1"/>
    </source>
</evidence>
<protein>
    <recommendedName>
        <fullName evidence="5">C2H2-type domain-containing protein</fullName>
    </recommendedName>
</protein>
<dbReference type="InterPro" id="IPR036236">
    <property type="entry name" value="Znf_C2H2_sf"/>
</dbReference>